<evidence type="ECO:0000313" key="2">
    <source>
        <dbReference type="EMBL" id="KMQ91498.1"/>
    </source>
</evidence>
<evidence type="ECO:0000313" key="3">
    <source>
        <dbReference type="Proteomes" id="UP000036403"/>
    </source>
</evidence>
<dbReference type="AlphaFoldDB" id="A0A0J7KM88"/>
<feature type="compositionally biased region" description="Basic and acidic residues" evidence="1">
    <location>
        <begin position="72"/>
        <end position="82"/>
    </location>
</feature>
<dbReference type="Proteomes" id="UP000036403">
    <property type="component" value="Unassembled WGS sequence"/>
</dbReference>
<sequence>MGRWENAKVSVEVDSQYGSMLAEKEESGRERWMQTAASKYEPKEYELYGHCFLSVADAADGRRDSVGLGTNRDGDGKDGSSV</sequence>
<dbReference type="PaxDb" id="67767-A0A0J7KM88"/>
<comment type="caution">
    <text evidence="2">The sequence shown here is derived from an EMBL/GenBank/DDBJ whole genome shotgun (WGS) entry which is preliminary data.</text>
</comment>
<gene>
    <name evidence="2" type="ORF">RF55_8623</name>
</gene>
<protein>
    <submittedName>
        <fullName evidence="2">Uncharacterized protein</fullName>
    </submittedName>
</protein>
<evidence type="ECO:0000256" key="1">
    <source>
        <dbReference type="SAM" id="MobiDB-lite"/>
    </source>
</evidence>
<reference evidence="2 3" key="1">
    <citation type="submission" date="2015-04" db="EMBL/GenBank/DDBJ databases">
        <title>Lasius niger genome sequencing.</title>
        <authorList>
            <person name="Konorov E.A."/>
            <person name="Nikitin M.A."/>
            <person name="Kirill M.V."/>
            <person name="Chang P."/>
        </authorList>
    </citation>
    <scope>NUCLEOTIDE SEQUENCE [LARGE SCALE GENOMIC DNA]</scope>
    <source>
        <tissue evidence="2">Whole</tissue>
    </source>
</reference>
<organism evidence="2 3">
    <name type="scientific">Lasius niger</name>
    <name type="common">Black garden ant</name>
    <dbReference type="NCBI Taxonomy" id="67767"/>
    <lineage>
        <taxon>Eukaryota</taxon>
        <taxon>Metazoa</taxon>
        <taxon>Ecdysozoa</taxon>
        <taxon>Arthropoda</taxon>
        <taxon>Hexapoda</taxon>
        <taxon>Insecta</taxon>
        <taxon>Pterygota</taxon>
        <taxon>Neoptera</taxon>
        <taxon>Endopterygota</taxon>
        <taxon>Hymenoptera</taxon>
        <taxon>Apocrita</taxon>
        <taxon>Aculeata</taxon>
        <taxon>Formicoidea</taxon>
        <taxon>Formicidae</taxon>
        <taxon>Formicinae</taxon>
        <taxon>Lasius</taxon>
        <taxon>Lasius</taxon>
    </lineage>
</organism>
<proteinExistence type="predicted"/>
<accession>A0A0J7KM88</accession>
<dbReference type="EMBL" id="LBMM01005456">
    <property type="protein sequence ID" value="KMQ91498.1"/>
    <property type="molecule type" value="Genomic_DNA"/>
</dbReference>
<feature type="region of interest" description="Disordered" evidence="1">
    <location>
        <begin position="63"/>
        <end position="82"/>
    </location>
</feature>
<keyword evidence="3" id="KW-1185">Reference proteome</keyword>
<name>A0A0J7KM88_LASNI</name>